<dbReference type="GO" id="GO:0005886">
    <property type="term" value="C:plasma membrane"/>
    <property type="evidence" value="ECO:0007669"/>
    <property type="project" value="TreeGrafter"/>
</dbReference>
<evidence type="ECO:0000259" key="10">
    <source>
        <dbReference type="PROSITE" id="PS50109"/>
    </source>
</evidence>
<protein>
    <recommendedName>
        <fullName evidence="3">histidine kinase</fullName>
        <ecNumber evidence="3">2.7.13.3</ecNumber>
    </recommendedName>
</protein>
<dbReference type="Pfam" id="PF00672">
    <property type="entry name" value="HAMP"/>
    <property type="match status" value="1"/>
</dbReference>
<dbReference type="Gene3D" id="6.10.340.10">
    <property type="match status" value="1"/>
</dbReference>
<keyword evidence="9" id="KW-0472">Membrane</keyword>
<dbReference type="Pfam" id="PF02518">
    <property type="entry name" value="HATPase_c"/>
    <property type="match status" value="1"/>
</dbReference>
<dbReference type="PANTHER" id="PTHR45453">
    <property type="entry name" value="PHOSPHATE REGULON SENSOR PROTEIN PHOR"/>
    <property type="match status" value="1"/>
</dbReference>
<dbReference type="SUPFAM" id="SSF55874">
    <property type="entry name" value="ATPase domain of HSP90 chaperone/DNA topoisomerase II/histidine kinase"/>
    <property type="match status" value="1"/>
</dbReference>
<dbReference type="GO" id="GO:0016036">
    <property type="term" value="P:cellular response to phosphate starvation"/>
    <property type="evidence" value="ECO:0007669"/>
    <property type="project" value="TreeGrafter"/>
</dbReference>
<dbReference type="Gene3D" id="1.10.287.130">
    <property type="match status" value="1"/>
</dbReference>
<comment type="catalytic activity">
    <reaction evidence="1">
        <text>ATP + protein L-histidine = ADP + protein N-phospho-L-histidine.</text>
        <dbReference type="EC" id="2.7.13.3"/>
    </reaction>
</comment>
<reference evidence="12" key="2">
    <citation type="submission" date="2021-04" db="EMBL/GenBank/DDBJ databases">
        <authorList>
            <person name="Gilroy R."/>
        </authorList>
    </citation>
    <scope>NUCLEOTIDE SEQUENCE</scope>
    <source>
        <strain evidence="12">CHK179-28034</strain>
    </source>
</reference>
<dbReference type="EC" id="2.7.13.3" evidence="3"/>
<dbReference type="InterPro" id="IPR005467">
    <property type="entry name" value="His_kinase_dom"/>
</dbReference>
<dbReference type="InterPro" id="IPR036097">
    <property type="entry name" value="HisK_dim/P_sf"/>
</dbReference>
<dbReference type="PROSITE" id="PS50109">
    <property type="entry name" value="HIS_KIN"/>
    <property type="match status" value="1"/>
</dbReference>
<evidence type="ECO:0000256" key="3">
    <source>
        <dbReference type="ARBA" id="ARBA00012438"/>
    </source>
</evidence>
<dbReference type="EMBL" id="DXBR01000036">
    <property type="protein sequence ID" value="HIZ38902.1"/>
    <property type="molecule type" value="Genomic_DNA"/>
</dbReference>
<keyword evidence="9" id="KW-1133">Transmembrane helix</keyword>
<reference evidence="12" key="1">
    <citation type="journal article" date="2021" name="PeerJ">
        <title>Extensive microbial diversity within the chicken gut microbiome revealed by metagenomics and culture.</title>
        <authorList>
            <person name="Gilroy R."/>
            <person name="Ravi A."/>
            <person name="Getino M."/>
            <person name="Pursley I."/>
            <person name="Horton D.L."/>
            <person name="Alikhan N.F."/>
            <person name="Baker D."/>
            <person name="Gharbi K."/>
            <person name="Hall N."/>
            <person name="Watson M."/>
            <person name="Adriaenssens E.M."/>
            <person name="Foster-Nyarko E."/>
            <person name="Jarju S."/>
            <person name="Secka A."/>
            <person name="Antonio M."/>
            <person name="Oren A."/>
            <person name="Chaudhuri R.R."/>
            <person name="La Ragione R."/>
            <person name="Hildebrand F."/>
            <person name="Pallen M.J."/>
        </authorList>
    </citation>
    <scope>NUCLEOTIDE SEQUENCE</scope>
    <source>
        <strain evidence="12">CHK179-28034</strain>
    </source>
</reference>
<feature type="coiled-coil region" evidence="8">
    <location>
        <begin position="265"/>
        <end position="296"/>
    </location>
</feature>
<keyword evidence="4" id="KW-0597">Phosphoprotein</keyword>
<evidence type="ECO:0000313" key="12">
    <source>
        <dbReference type="EMBL" id="HIZ38902.1"/>
    </source>
</evidence>
<dbReference type="GO" id="GO:0004721">
    <property type="term" value="F:phosphoprotein phosphatase activity"/>
    <property type="evidence" value="ECO:0007669"/>
    <property type="project" value="TreeGrafter"/>
</dbReference>
<evidence type="ECO:0000259" key="11">
    <source>
        <dbReference type="PROSITE" id="PS50885"/>
    </source>
</evidence>
<accession>A0A9D2J7F1</accession>
<proteinExistence type="predicted"/>
<keyword evidence="5" id="KW-0808">Transferase</keyword>
<evidence type="ECO:0000256" key="2">
    <source>
        <dbReference type="ARBA" id="ARBA00004370"/>
    </source>
</evidence>
<dbReference type="GO" id="GO:0000155">
    <property type="term" value="F:phosphorelay sensor kinase activity"/>
    <property type="evidence" value="ECO:0007669"/>
    <property type="project" value="InterPro"/>
</dbReference>
<keyword evidence="7" id="KW-0902">Two-component regulatory system</keyword>
<evidence type="ECO:0000256" key="1">
    <source>
        <dbReference type="ARBA" id="ARBA00000085"/>
    </source>
</evidence>
<evidence type="ECO:0000256" key="6">
    <source>
        <dbReference type="ARBA" id="ARBA00022777"/>
    </source>
</evidence>
<dbReference type="InterPro" id="IPR003594">
    <property type="entry name" value="HATPase_dom"/>
</dbReference>
<feature type="transmembrane region" description="Helical" evidence="9">
    <location>
        <begin position="204"/>
        <end position="224"/>
    </location>
</feature>
<dbReference type="Gene3D" id="3.30.565.10">
    <property type="entry name" value="Histidine kinase-like ATPase, C-terminal domain"/>
    <property type="match status" value="1"/>
</dbReference>
<evidence type="ECO:0000256" key="4">
    <source>
        <dbReference type="ARBA" id="ARBA00022553"/>
    </source>
</evidence>
<dbReference type="SMART" id="SM00387">
    <property type="entry name" value="HATPase_c"/>
    <property type="match status" value="1"/>
</dbReference>
<dbReference type="AlphaFoldDB" id="A0A9D2J7F1"/>
<keyword evidence="8" id="KW-0175">Coiled coil</keyword>
<dbReference type="Pfam" id="PF00512">
    <property type="entry name" value="HisKA"/>
    <property type="match status" value="1"/>
</dbReference>
<comment type="caution">
    <text evidence="12">The sequence shown here is derived from an EMBL/GenBank/DDBJ whole genome shotgun (WGS) entry which is preliminary data.</text>
</comment>
<dbReference type="FunFam" id="1.10.287.130:FF:000001">
    <property type="entry name" value="Two-component sensor histidine kinase"/>
    <property type="match status" value="1"/>
</dbReference>
<dbReference type="InterPro" id="IPR003660">
    <property type="entry name" value="HAMP_dom"/>
</dbReference>
<dbReference type="InterPro" id="IPR003661">
    <property type="entry name" value="HisK_dim/P_dom"/>
</dbReference>
<feature type="transmembrane region" description="Helical" evidence="9">
    <location>
        <begin position="12"/>
        <end position="32"/>
    </location>
</feature>
<evidence type="ECO:0000256" key="5">
    <source>
        <dbReference type="ARBA" id="ARBA00022679"/>
    </source>
</evidence>
<dbReference type="PANTHER" id="PTHR45453:SF3">
    <property type="entry name" value="HISTIDINE KINASE"/>
    <property type="match status" value="1"/>
</dbReference>
<feature type="domain" description="Histidine kinase" evidence="10">
    <location>
        <begin position="306"/>
        <end position="522"/>
    </location>
</feature>
<organism evidence="12 13">
    <name type="scientific">Candidatus Anaerobutyricum stercoris</name>
    <dbReference type="NCBI Taxonomy" id="2838457"/>
    <lineage>
        <taxon>Bacteria</taxon>
        <taxon>Bacillati</taxon>
        <taxon>Bacillota</taxon>
        <taxon>Clostridia</taxon>
        <taxon>Lachnospirales</taxon>
        <taxon>Lachnospiraceae</taxon>
        <taxon>Anaerobutyricum</taxon>
    </lineage>
</organism>
<sequence length="522" mass="59990">MKYYSIRFKLTAILIFIVGFVIYFTWFLNHAFAERYYIASEKANIVSTFQEVKNVLGDSDSQTMVNEELEQISNSTNIKMMIAQSSDYYFSQVVIFSNLIDGSKTYEEILGYLDQIRSQVILGREEGVFDEYMARKRIFPGQADGEEDNFVTLIQKGYFVTQLTDRASGQKGIYLFGFTDDNYLIAMRVALEGIQDSAEISSRFLTYTGMSGILIGSIIIFFVSTRFTRPIKDMAVVANRMTHLDFDAKVHVDTGDELEVLGNSMNQMSEKLESTIADLKAANLELQKDIEKKEQIDEMRKEFLSHVSHELKTPIALIQGYAEGLKENITDDEESRDFYCEVIADEAQKMNTMVKKLLTLNQIEFGNQQLNMQRFDICQMIRNKLASTQILFAKKNNTVVFEEKGPFYVWADEFMIEEVFSNYLSNALNHVFQDGVIRIWFERKEKDLRIHVYNDGSLIPEKELEKLWIKFYKVDKARTREYGGSGIGLSIVAATMNAHGKKFGVSNQENGVDFYFDLDCGN</sequence>
<dbReference type="SMART" id="SM00388">
    <property type="entry name" value="HisKA"/>
    <property type="match status" value="1"/>
</dbReference>
<feature type="domain" description="HAMP" evidence="11">
    <location>
        <begin position="225"/>
        <end position="277"/>
    </location>
</feature>
<dbReference type="InterPro" id="IPR050351">
    <property type="entry name" value="BphY/WalK/GraS-like"/>
</dbReference>
<dbReference type="CDD" id="cd06225">
    <property type="entry name" value="HAMP"/>
    <property type="match status" value="1"/>
</dbReference>
<dbReference type="CDD" id="cd00082">
    <property type="entry name" value="HisKA"/>
    <property type="match status" value="1"/>
</dbReference>
<dbReference type="SMART" id="SM00304">
    <property type="entry name" value="HAMP"/>
    <property type="match status" value="1"/>
</dbReference>
<dbReference type="InterPro" id="IPR036890">
    <property type="entry name" value="HATPase_C_sf"/>
</dbReference>
<keyword evidence="9" id="KW-0812">Transmembrane</keyword>
<evidence type="ECO:0000256" key="8">
    <source>
        <dbReference type="SAM" id="Coils"/>
    </source>
</evidence>
<dbReference type="SUPFAM" id="SSF47384">
    <property type="entry name" value="Homodimeric domain of signal transducing histidine kinase"/>
    <property type="match status" value="1"/>
</dbReference>
<evidence type="ECO:0000313" key="13">
    <source>
        <dbReference type="Proteomes" id="UP000824049"/>
    </source>
</evidence>
<dbReference type="SUPFAM" id="SSF158472">
    <property type="entry name" value="HAMP domain-like"/>
    <property type="match status" value="1"/>
</dbReference>
<name>A0A9D2J7F1_9FIRM</name>
<gene>
    <name evidence="12" type="ORF">H9968_03100</name>
</gene>
<comment type="subcellular location">
    <subcellularLocation>
        <location evidence="2">Membrane</location>
    </subcellularLocation>
</comment>
<dbReference type="PROSITE" id="PS50885">
    <property type="entry name" value="HAMP"/>
    <property type="match status" value="1"/>
</dbReference>
<dbReference type="Proteomes" id="UP000824049">
    <property type="component" value="Unassembled WGS sequence"/>
</dbReference>
<evidence type="ECO:0000256" key="7">
    <source>
        <dbReference type="ARBA" id="ARBA00023012"/>
    </source>
</evidence>
<evidence type="ECO:0000256" key="9">
    <source>
        <dbReference type="SAM" id="Phobius"/>
    </source>
</evidence>
<keyword evidence="6 12" id="KW-0418">Kinase</keyword>